<evidence type="ECO:0000313" key="5">
    <source>
        <dbReference type="Proteomes" id="UP000641853"/>
    </source>
</evidence>
<dbReference type="InterPro" id="IPR038305">
    <property type="entry name" value="HeLo_sf"/>
</dbReference>
<evidence type="ECO:0000313" key="4">
    <source>
        <dbReference type="EMBL" id="KAF7178169.1"/>
    </source>
</evidence>
<evidence type="ECO:0000259" key="3">
    <source>
        <dbReference type="Pfam" id="PF17109"/>
    </source>
</evidence>
<dbReference type="PANTHER" id="PTHR37542">
    <property type="entry name" value="HELO DOMAIN-CONTAINING PROTEIN-RELATED"/>
    <property type="match status" value="1"/>
</dbReference>
<dbReference type="AlphaFoldDB" id="A0A8H6V7N8"/>
<evidence type="ECO:0000259" key="1">
    <source>
        <dbReference type="Pfam" id="PF14479"/>
    </source>
</evidence>
<feature type="domain" description="Fungal death-pathway protein SesB" evidence="2">
    <location>
        <begin position="254"/>
        <end position="281"/>
    </location>
</feature>
<reference evidence="4" key="1">
    <citation type="submission" date="2020-06" db="EMBL/GenBank/DDBJ databases">
        <title>Draft genome sequences of strains closely related to Aspergillus parafelis and Aspergillus hiratsukae.</title>
        <authorList>
            <person name="Dos Santos R.A.C."/>
            <person name="Rivero-Menendez O."/>
            <person name="Steenwyk J.L."/>
            <person name="Mead M.E."/>
            <person name="Goldman G.H."/>
            <person name="Alastruey-Izquierdo A."/>
            <person name="Rokas A."/>
        </authorList>
    </citation>
    <scope>NUCLEOTIDE SEQUENCE</scope>
    <source>
        <strain evidence="4">CNM-CM7691</strain>
    </source>
</reference>
<dbReference type="InterPro" id="IPR029498">
    <property type="entry name" value="HeLo_dom"/>
</dbReference>
<dbReference type="Gene3D" id="1.20.120.1020">
    <property type="entry name" value="Prion-inhibition and propagation, HeLo domain"/>
    <property type="match status" value="1"/>
</dbReference>
<dbReference type="Proteomes" id="UP000641853">
    <property type="component" value="Unassembled WGS sequence"/>
</dbReference>
<dbReference type="Pfam" id="PF17046">
    <property type="entry name" value="Ses_B"/>
    <property type="match status" value="2"/>
</dbReference>
<dbReference type="Pfam" id="PF17109">
    <property type="entry name" value="Goodbye"/>
    <property type="match status" value="1"/>
</dbReference>
<feature type="domain" description="Fungal death-pathway protein SesB" evidence="2">
    <location>
        <begin position="780"/>
        <end position="806"/>
    </location>
</feature>
<organism evidence="4 5">
    <name type="scientific">Aspergillus felis</name>
    <dbReference type="NCBI Taxonomy" id="1287682"/>
    <lineage>
        <taxon>Eukaryota</taxon>
        <taxon>Fungi</taxon>
        <taxon>Dikarya</taxon>
        <taxon>Ascomycota</taxon>
        <taxon>Pezizomycotina</taxon>
        <taxon>Eurotiomycetes</taxon>
        <taxon>Eurotiomycetidae</taxon>
        <taxon>Eurotiales</taxon>
        <taxon>Aspergillaceae</taxon>
        <taxon>Aspergillus</taxon>
        <taxon>Aspergillus subgen. Fumigati</taxon>
    </lineage>
</organism>
<feature type="domain" description="Prion-inhibition and propagation HeLo" evidence="1">
    <location>
        <begin position="571"/>
        <end position="756"/>
    </location>
</feature>
<dbReference type="PANTHER" id="PTHR37542:SF3">
    <property type="entry name" value="PRION-INHIBITION AND PROPAGATION HELO DOMAIN-CONTAINING PROTEIN"/>
    <property type="match status" value="1"/>
</dbReference>
<dbReference type="InterPro" id="IPR031469">
    <property type="entry name" value="SesB_dom"/>
</dbReference>
<gene>
    <name evidence="4" type="ORF">CNMCM7691_006841</name>
</gene>
<proteinExistence type="predicted"/>
<sequence>MSIRVIREPANAKVDIVFVHGLHGDQAPWTSEANVFWPEKLLPAKVSDARILSFEYQAAISSFFDEDDGITDISNDLINELMDHRTETEKVAPSRSPTALVRVADHPRKRDLIGCVHGILLLGTPHFQAGSLAAATKYFQLAQEQIQSEPGLKDRLQRLIAIPLAFANLKEAGADFEIEGFYAGAGTKLDGKDAKIVDEGLARSPGAPPPERLARNQLRLSQYDTEDEKDFKKVLRVLTQWASKIVVPEKDKGAQNVANTTFSGSNNSGLQLGQNVGTLKGFSFGRSMDTQVEIDAGQASDLAQLWQSAVEDYEQRTKKSLRLVQFSNVNQIMKGTEGLSDEFEEFRHDRSKTDNVRTAFKNNLWLIQKVVDTVQVVGTAASAFPPAMPASLIFTAFGQVMQTFATVSADYDKIMGFFDFTHRFFDRLSMIEDKTPQQKPFQRCVARVFSGMLIICSVAQEYAEKKRFKKWFRSLIDGSDEALSGAIKDMEGAVNELNQAVGLVTLRTVEILDDVVQSMNGKVEFLVAKVTLIDGRMEAIKSDTGTIIQQGRELGSKQDAMMDMLNEQSRLFNDAVKSFDYIQMGANFGKSFQTSLLKLDVVRLRLTRWGQSVGLAKMDDVKSLQMTKLTPKDREEVQGFLDQILELFADAEAASKRFRTRNAAVPVLDPAKELDSVSASLHQKMEDLAKKRQGKSELEQDEWTMYHEKNFTRLIEDISVLVDGLVDLFPGIQEEQRKFCEEEVSEMNTNEDILPLLKDVAAGYDKLLSDAVVKVIQSTTTYTNSVVFSGPNSGFQVGNNSGKISGVRFSSS</sequence>
<comment type="caution">
    <text evidence="4">The sequence shown here is derived from an EMBL/GenBank/DDBJ whole genome shotgun (WGS) entry which is preliminary data.</text>
</comment>
<accession>A0A8H6V7N8</accession>
<dbReference type="EMBL" id="JACBAG010001885">
    <property type="protein sequence ID" value="KAF7178169.1"/>
    <property type="molecule type" value="Genomic_DNA"/>
</dbReference>
<protein>
    <submittedName>
        <fullName evidence="4">Uncharacterized protein</fullName>
    </submittedName>
</protein>
<dbReference type="Pfam" id="PF14479">
    <property type="entry name" value="HeLo"/>
    <property type="match status" value="1"/>
</dbReference>
<evidence type="ECO:0000259" key="2">
    <source>
        <dbReference type="Pfam" id="PF17046"/>
    </source>
</evidence>
<dbReference type="InterPro" id="IPR031350">
    <property type="entry name" value="Goodbye_dom"/>
</dbReference>
<name>A0A8H6V7N8_9EURO</name>
<keyword evidence="5" id="KW-1185">Reference proteome</keyword>
<feature type="domain" description="Fungal STAND N-terminal Goodbye" evidence="3">
    <location>
        <begin position="306"/>
        <end position="428"/>
    </location>
</feature>